<keyword evidence="1" id="KW-0472">Membrane</keyword>
<dbReference type="AlphaFoldDB" id="A0A419X851"/>
<dbReference type="EMBL" id="RAPQ01000008">
    <property type="protein sequence ID" value="RKE03923.1"/>
    <property type="molecule type" value="Genomic_DNA"/>
</dbReference>
<dbReference type="Proteomes" id="UP000284531">
    <property type="component" value="Unassembled WGS sequence"/>
</dbReference>
<dbReference type="RefSeq" id="WP_120238750.1">
    <property type="nucleotide sequence ID" value="NZ_RAPQ01000008.1"/>
</dbReference>
<evidence type="ECO:0000313" key="3">
    <source>
        <dbReference type="Proteomes" id="UP000284531"/>
    </source>
</evidence>
<protein>
    <submittedName>
        <fullName evidence="2">Uncharacterized protein</fullName>
    </submittedName>
</protein>
<reference evidence="2 3" key="1">
    <citation type="submission" date="2018-09" db="EMBL/GenBank/DDBJ databases">
        <title>Genomic Encyclopedia of Archaeal and Bacterial Type Strains, Phase II (KMG-II): from individual species to whole genera.</title>
        <authorList>
            <person name="Goeker M."/>
        </authorList>
    </citation>
    <scope>NUCLEOTIDE SEQUENCE [LARGE SCALE GENOMIC DNA]</scope>
    <source>
        <strain evidence="2 3">DSM 21950</strain>
    </source>
</reference>
<accession>A0A419X851</accession>
<organism evidence="2 3">
    <name type="scientific">Marinifilum flexuosum</name>
    <dbReference type="NCBI Taxonomy" id="1117708"/>
    <lineage>
        <taxon>Bacteria</taxon>
        <taxon>Pseudomonadati</taxon>
        <taxon>Bacteroidota</taxon>
        <taxon>Bacteroidia</taxon>
        <taxon>Marinilabiliales</taxon>
        <taxon>Marinifilaceae</taxon>
    </lineage>
</organism>
<gene>
    <name evidence="2" type="ORF">BXY64_0934</name>
</gene>
<sequence length="252" mass="29262">MNTLLKISLILLLVLSLLGIADYYIPDCSLFQDYIRGTFTETIGILVTIVLIEIILSNSRKKEHEILINKSAIRAIEMINISLENYNRAAFDIATPSDKKHLMTNKTLDDNFLFADLCELFESSNSLIFEGIFVSKIEVYFDKLDHLAQTIKTALYQVDLSYHNELSKLLIDFIKYIEEYYPKNGILKDKTQSLGDGKMKDEIKKIISEHTGNVEYEGTVKDKYVRLYEIIRYINNFKKGYKKLELDIRMKN</sequence>
<evidence type="ECO:0000313" key="2">
    <source>
        <dbReference type="EMBL" id="RKE03923.1"/>
    </source>
</evidence>
<comment type="caution">
    <text evidence="2">The sequence shown here is derived from an EMBL/GenBank/DDBJ whole genome shotgun (WGS) entry which is preliminary data.</text>
</comment>
<evidence type="ECO:0000256" key="1">
    <source>
        <dbReference type="SAM" id="Phobius"/>
    </source>
</evidence>
<feature type="transmembrane region" description="Helical" evidence="1">
    <location>
        <begin position="37"/>
        <end position="56"/>
    </location>
</feature>
<name>A0A419X851_9BACT</name>
<keyword evidence="1" id="KW-0812">Transmembrane</keyword>
<keyword evidence="1" id="KW-1133">Transmembrane helix</keyword>
<keyword evidence="3" id="KW-1185">Reference proteome</keyword>
<proteinExistence type="predicted"/>